<evidence type="ECO:0000313" key="1">
    <source>
        <dbReference type="EMBL" id="KEQ19195.1"/>
    </source>
</evidence>
<keyword evidence="2" id="KW-1185">Reference proteome</keyword>
<dbReference type="EMBL" id="JOKH01000001">
    <property type="protein sequence ID" value="KEQ19195.1"/>
    <property type="molecule type" value="Genomic_DNA"/>
</dbReference>
<proteinExistence type="predicted"/>
<gene>
    <name evidence="1" type="ORF">GZ78_04155</name>
</gene>
<accession>A0A081NL72</accession>
<comment type="caution">
    <text evidence="1">The sequence shown here is derived from an EMBL/GenBank/DDBJ whole genome shotgun (WGS) entry which is preliminary data.</text>
</comment>
<evidence type="ECO:0000313" key="2">
    <source>
        <dbReference type="Proteomes" id="UP000028073"/>
    </source>
</evidence>
<organism evidence="1 2">
    <name type="scientific">Endozoicomonas numazuensis</name>
    <dbReference type="NCBI Taxonomy" id="1137799"/>
    <lineage>
        <taxon>Bacteria</taxon>
        <taxon>Pseudomonadati</taxon>
        <taxon>Pseudomonadota</taxon>
        <taxon>Gammaproteobacteria</taxon>
        <taxon>Oceanospirillales</taxon>
        <taxon>Endozoicomonadaceae</taxon>
        <taxon>Endozoicomonas</taxon>
    </lineage>
</organism>
<dbReference type="AlphaFoldDB" id="A0A081NL72"/>
<protein>
    <submittedName>
        <fullName evidence="1">Uncharacterized protein</fullName>
    </submittedName>
</protein>
<sequence>MSALEYFAIPMDETVYVTKKKSRSANEHQYTTTHNCPCDDCPFKQRCQTEALACAVFSGWVFNGKQKLIVREPSSDIYQKLRRWG</sequence>
<name>A0A081NL72_9GAMM</name>
<dbReference type="Proteomes" id="UP000028073">
    <property type="component" value="Unassembled WGS sequence"/>
</dbReference>
<dbReference type="RefSeq" id="WP_034832878.1">
    <property type="nucleotide sequence ID" value="NZ_JOKH01000001.1"/>
</dbReference>
<dbReference type="STRING" id="1137799.GZ78_04155"/>
<reference evidence="1 2" key="1">
    <citation type="submission" date="2014-06" db="EMBL/GenBank/DDBJ databases">
        <title>Whole Genome Sequences of Three Symbiotic Endozoicomonas Bacteria.</title>
        <authorList>
            <person name="Neave M.J."/>
            <person name="Apprill A."/>
            <person name="Voolstra C.R."/>
        </authorList>
    </citation>
    <scope>NUCLEOTIDE SEQUENCE [LARGE SCALE GENOMIC DNA]</scope>
    <source>
        <strain evidence="1 2">DSM 25634</strain>
    </source>
</reference>